<evidence type="ECO:0000313" key="50">
    <source>
        <dbReference type="Proteomes" id="UP000544530"/>
    </source>
</evidence>
<dbReference type="Proteomes" id="UP000393182">
    <property type="component" value="Unassembled WGS sequence"/>
</dbReference>
<comment type="function">
    <text evidence="10">Part of an ABC transporter complex. Responsible for energy coupling to the transport system.</text>
</comment>
<dbReference type="GO" id="GO:0005524">
    <property type="term" value="F:ATP binding"/>
    <property type="evidence" value="ECO:0007669"/>
    <property type="project" value="UniProtKB-UniRule"/>
</dbReference>
<name>A0A0B8QXV4_LISMN</name>
<dbReference type="Proteomes" id="UP000272537">
    <property type="component" value="Unassembled WGS sequence"/>
</dbReference>
<dbReference type="Gene3D" id="3.40.50.300">
    <property type="entry name" value="P-loop containing nucleotide triphosphate hydrolases"/>
    <property type="match status" value="1"/>
</dbReference>
<comment type="similarity">
    <text evidence="2 10">Belongs to the ABC transporter superfamily.</text>
</comment>
<evidence type="ECO:0000313" key="15">
    <source>
        <dbReference type="EMBL" id="EAE1337859.1"/>
    </source>
</evidence>
<evidence type="ECO:0000313" key="51">
    <source>
        <dbReference type="Proteomes" id="UP000546397"/>
    </source>
</evidence>
<proteinExistence type="inferred from homology"/>
<evidence type="ECO:0000313" key="30">
    <source>
        <dbReference type="EMBL" id="HAJ9592685.1"/>
    </source>
</evidence>
<dbReference type="EMBL" id="AAALRN010000001">
    <property type="protein sequence ID" value="EAD1183503.1"/>
    <property type="molecule type" value="Genomic_DNA"/>
</dbReference>
<reference evidence="29" key="8">
    <citation type="submission" date="2019-11" db="EMBL/GenBank/DDBJ databases">
        <authorList>
            <consortium name="NCBI Pathogen Detection Project"/>
        </authorList>
    </citation>
    <scope>NUCLEOTIDE SEQUENCE</scope>
    <source>
        <strain evidence="30">2017-325981-023-01</strain>
        <strain evidence="28">CFIAFB20130012</strain>
        <strain evidence="29">DMG1500109</strain>
    </source>
</reference>
<evidence type="ECO:0000313" key="25">
    <source>
        <dbReference type="EMBL" id="EAH4240470.1"/>
    </source>
</evidence>
<keyword evidence="7" id="KW-1278">Translocase</keyword>
<dbReference type="InterPro" id="IPR017871">
    <property type="entry name" value="ABC_transporter-like_CS"/>
</dbReference>
<dbReference type="EMBL" id="AABGHY010000012">
    <property type="protein sequence ID" value="EAH3295454.1"/>
    <property type="molecule type" value="Genomic_DNA"/>
</dbReference>
<dbReference type="Proteomes" id="UP000544530">
    <property type="component" value="Unassembled WGS sequence"/>
</dbReference>
<evidence type="ECO:0000313" key="34">
    <source>
        <dbReference type="Proteomes" id="UP000272537"/>
    </source>
</evidence>
<dbReference type="EMBL" id="AAAQQZ010000001">
    <property type="protein sequence ID" value="EAE1337859.1"/>
    <property type="molecule type" value="Genomic_DNA"/>
</dbReference>
<dbReference type="Proteomes" id="UP000478682">
    <property type="component" value="Unassembled WGS sequence"/>
</dbReference>
<evidence type="ECO:0000256" key="10">
    <source>
        <dbReference type="RuleBase" id="RU364103"/>
    </source>
</evidence>
<dbReference type="Proteomes" id="UP000548278">
    <property type="component" value="Unassembled WGS sequence"/>
</dbReference>
<dbReference type="Proteomes" id="UP000527632">
    <property type="component" value="Unassembled WGS sequence"/>
</dbReference>
<dbReference type="Proteomes" id="UP000336166">
    <property type="component" value="Unassembled WGS sequence"/>
</dbReference>
<reference evidence="35 36" key="4">
    <citation type="submission" date="2018-06" db="EMBL/GenBank/DDBJ databases">
        <authorList>
            <consortium name="PulseNet: The National Subtyping Network for Foodborne Disease Surveillance"/>
            <person name="Tarr C.L."/>
            <person name="Trees E."/>
            <person name="Katz L.S."/>
            <person name="Carleton-Romer H.A."/>
            <person name="Stroika S."/>
            <person name="Kucerova Z."/>
            <person name="Roache K.F."/>
            <person name="Sabol A.L."/>
            <person name="Besser J."/>
            <person name="Gerner-Smidt P."/>
        </authorList>
    </citation>
    <scope>NUCLEOTIDE SEQUENCE [LARGE SCALE GENOMIC DNA]</scope>
    <source>
        <strain evidence="16 35">PNUSAL000134</strain>
        <strain evidence="18 36">PNUSAL002180</strain>
        <strain evidence="19 44">PNUSAL002298</strain>
        <strain evidence="27 45">PNUSAL005692</strain>
    </source>
</reference>
<dbReference type="InterPro" id="IPR050095">
    <property type="entry name" value="ECF_ABC_transporter_ATP-bd"/>
</dbReference>
<dbReference type="Proteomes" id="UP000379076">
    <property type="component" value="Unassembled WGS sequence"/>
</dbReference>
<evidence type="ECO:0000256" key="4">
    <source>
        <dbReference type="ARBA" id="ARBA00022475"/>
    </source>
</evidence>
<dbReference type="EMBL" id="JACAVN010000003">
    <property type="protein sequence ID" value="NYA01333.1"/>
    <property type="molecule type" value="Genomic_DNA"/>
</dbReference>
<reference evidence="25 46" key="6">
    <citation type="submission" date="2019-04" db="EMBL/GenBank/DDBJ databases">
        <authorList>
            <consortium name="GenomeTrakr: Next Generation Sequencing Network for Food Pathogen Tracability"/>
        </authorList>
    </citation>
    <scope>NUCLEOTIDE SEQUENCE [LARGE SCALE GENOMIC DNA]</scope>
    <source>
        <strain evidence="13 38">CFSAN008042</strain>
        <strain evidence="20 47">CFSAN063727</strain>
        <strain evidence="15 39">FDA00006494</strain>
        <strain evidence="12 37">FDA00007096</strain>
        <strain evidence="14 41">FDA00008584</strain>
        <strain evidence="26 42">FLAG-51482A</strain>
        <strain evidence="25 46">LS1344</strain>
    </source>
</reference>
<evidence type="ECO:0000313" key="39">
    <source>
        <dbReference type="Proteomes" id="UP000379076"/>
    </source>
</evidence>
<evidence type="ECO:0000256" key="7">
    <source>
        <dbReference type="ARBA" id="ARBA00022967"/>
    </source>
</evidence>
<dbReference type="SUPFAM" id="SSF52540">
    <property type="entry name" value="P-loop containing nucleoside triphosphate hydrolases"/>
    <property type="match status" value="1"/>
</dbReference>
<dbReference type="EMBL" id="AAAIXK010000001">
    <property type="protein sequence ID" value="EAC5548849.1"/>
    <property type="molecule type" value="Genomic_DNA"/>
</dbReference>
<dbReference type="RefSeq" id="WP_003724739.1">
    <property type="nucleotide sequence ID" value="NC_021825.2"/>
</dbReference>
<dbReference type="EMBL" id="DAAIHR010000013">
    <property type="protein sequence ID" value="HAB8399391.1"/>
    <property type="molecule type" value="Genomic_DNA"/>
</dbReference>
<dbReference type="PROSITE" id="PS00211">
    <property type="entry name" value="ABC_TRANSPORTER_1"/>
    <property type="match status" value="1"/>
</dbReference>
<evidence type="ECO:0000313" key="53">
    <source>
        <dbReference type="Proteomes" id="UP000840197"/>
    </source>
</evidence>
<dbReference type="EMBL" id="AABFVG010000012">
    <property type="protein sequence ID" value="EAH2283255.1"/>
    <property type="molecule type" value="Genomic_DNA"/>
</dbReference>
<dbReference type="EMBL" id="DABJAN010000001">
    <property type="protein sequence ID" value="HAJ9592685.1"/>
    <property type="molecule type" value="Genomic_DNA"/>
</dbReference>
<dbReference type="EMBL" id="AABATR010000001">
    <property type="protein sequence ID" value="EAG1892701.1"/>
    <property type="molecule type" value="Genomic_DNA"/>
</dbReference>
<evidence type="ECO:0000313" key="37">
    <source>
        <dbReference type="Proteomes" id="UP000365297"/>
    </source>
</evidence>
<dbReference type="Proteomes" id="UP000368512">
    <property type="component" value="Unassembled WGS sequence"/>
</dbReference>
<dbReference type="InterPro" id="IPR027417">
    <property type="entry name" value="P-loop_NTPase"/>
</dbReference>
<evidence type="ECO:0000313" key="35">
    <source>
        <dbReference type="Proteomes" id="UP000336166"/>
    </source>
</evidence>
<evidence type="ECO:0000313" key="46">
    <source>
        <dbReference type="Proteomes" id="UP000527632"/>
    </source>
</evidence>
<keyword evidence="6 10" id="KW-0067">ATP-binding</keyword>
<dbReference type="Proteomes" id="UP000546397">
    <property type="component" value="Unassembled WGS sequence"/>
</dbReference>
<dbReference type="AlphaFoldDB" id="A0A0B8QXV4"/>
<comment type="subcellular location">
    <subcellularLocation>
        <location evidence="1 10">Cell membrane</location>
        <topology evidence="1 10">Peripheral membrane protein</topology>
    </subcellularLocation>
</comment>
<evidence type="ECO:0000256" key="3">
    <source>
        <dbReference type="ARBA" id="ARBA00022448"/>
    </source>
</evidence>
<dbReference type="EMBL" id="AABGUK010000001">
    <property type="protein sequence ID" value="EAH4240470.1"/>
    <property type="molecule type" value="Genomic_DNA"/>
</dbReference>
<evidence type="ECO:0000313" key="18">
    <source>
        <dbReference type="EMBL" id="EAG0867934.1"/>
    </source>
</evidence>
<reference evidence="21 52" key="7">
    <citation type="submission" date="2019-04" db="EMBL/GenBank/DDBJ databases">
        <authorList>
            <consortium name="GenomeTrakr network: Whole genome sequencing for foodborne pathogen traceback"/>
        </authorList>
    </citation>
    <scope>NUCLEOTIDE SEQUENCE [LARGE SCALE GENOMIC DNA]</scope>
    <source>
        <strain evidence="21 52">CFSAN004300</strain>
    </source>
</reference>
<evidence type="ECO:0000313" key="20">
    <source>
        <dbReference type="EMBL" id="EAG4463020.1"/>
    </source>
</evidence>
<evidence type="ECO:0000313" key="19">
    <source>
        <dbReference type="EMBL" id="EAG1892701.1"/>
    </source>
</evidence>
<evidence type="ECO:0000313" key="26">
    <source>
        <dbReference type="EMBL" id="ECX6923122.1"/>
    </source>
</evidence>
<dbReference type="SMART" id="SM00382">
    <property type="entry name" value="AAA"/>
    <property type="match status" value="1"/>
</dbReference>
<evidence type="ECO:0000313" key="36">
    <source>
        <dbReference type="Proteomes" id="UP000358545"/>
    </source>
</evidence>
<evidence type="ECO:0000313" key="32">
    <source>
        <dbReference type="EMBL" id="NYA01333.1"/>
    </source>
</evidence>
<dbReference type="EMBL" id="QDAY01000001">
    <property type="protein sequence ID" value="KAA9453803.1"/>
    <property type="molecule type" value="Genomic_DNA"/>
</dbReference>
<evidence type="ECO:0000313" key="54">
    <source>
        <dbReference type="Proteomes" id="UP000843503"/>
    </source>
</evidence>
<comment type="function">
    <text evidence="9">Probably part of an ABC transporter complex. Responsible for energy coupling to the transport system.</text>
</comment>
<reference evidence="33 34" key="1">
    <citation type="journal article" date="2018" name="BMC Genomics">
        <title>Genes significantly associated with lineage II food isolates of Listeria monocytogenes.</title>
        <authorList>
            <person name="Pirone-Davies C."/>
            <person name="Chen Y."/>
            <person name="Pightling A."/>
            <person name="Ryan G."/>
            <person name="Wang Y."/>
            <person name="Yao K."/>
            <person name="Hoffmann M."/>
            <person name="Allard M.W."/>
        </authorList>
    </citation>
    <scope>NUCLEOTIDE SEQUENCE [LARGE SCALE GENOMIC DNA]</scope>
    <source>
        <strain evidence="33 34">PNUSAL000550</strain>
    </source>
</reference>
<reference evidence="53 54" key="2">
    <citation type="journal article" date="2018" name="Genome Biol.">
        <title>SKESA: strategic k-mer extension for scrupulous assemblies.</title>
        <authorList>
            <person name="Souvorov A."/>
            <person name="Agarwala R."/>
            <person name="Lipman D.J."/>
        </authorList>
    </citation>
    <scope>NUCLEOTIDE SEQUENCE [LARGE SCALE GENOMIC DNA]</scope>
    <source>
        <strain evidence="30">2017-325981-023-01</strain>
        <strain evidence="28 53">CFIAFB20130012</strain>
        <strain evidence="29 55">DMG1500109</strain>
    </source>
</reference>
<dbReference type="GO" id="GO:0015087">
    <property type="term" value="F:cobalt ion transmembrane transporter activity"/>
    <property type="evidence" value="ECO:0007669"/>
    <property type="project" value="UniProtKB-ARBA"/>
</dbReference>
<dbReference type="EMBL" id="AAAJWF010000005">
    <property type="protein sequence ID" value="EAC7480846.1"/>
    <property type="molecule type" value="Genomic_DNA"/>
</dbReference>
<evidence type="ECO:0000313" key="45">
    <source>
        <dbReference type="Proteomes" id="UP000489121"/>
    </source>
</evidence>
<evidence type="ECO:0000313" key="44">
    <source>
        <dbReference type="Proteomes" id="UP000478682"/>
    </source>
</evidence>
<keyword evidence="33" id="KW-0378">Hydrolase</keyword>
<keyword evidence="5 10" id="KW-0547">Nucleotide-binding</keyword>
<dbReference type="GO" id="GO:0042626">
    <property type="term" value="F:ATPase-coupled transmembrane transporter activity"/>
    <property type="evidence" value="ECO:0007669"/>
    <property type="project" value="TreeGrafter"/>
</dbReference>
<evidence type="ECO:0000313" key="23">
    <source>
        <dbReference type="EMBL" id="EAH2283255.1"/>
    </source>
</evidence>
<evidence type="ECO:0000313" key="47">
    <source>
        <dbReference type="Proteomes" id="UP000528151"/>
    </source>
</evidence>
<dbReference type="GO" id="GO:0043190">
    <property type="term" value="C:ATP-binding cassette (ABC) transporter complex"/>
    <property type="evidence" value="ECO:0007669"/>
    <property type="project" value="TreeGrafter"/>
</dbReference>
<dbReference type="EMBL" id="AABEMN010000019">
    <property type="protein sequence ID" value="EAG9520584.1"/>
    <property type="molecule type" value="Genomic_DNA"/>
</dbReference>
<dbReference type="Proteomes" id="UP000358545">
    <property type="component" value="Unassembled WGS sequence"/>
</dbReference>
<dbReference type="EMBL" id="AABAGT010000017">
    <property type="protein sequence ID" value="EAG0867934.1"/>
    <property type="molecule type" value="Genomic_DNA"/>
</dbReference>
<dbReference type="Proteomes" id="UP000528151">
    <property type="component" value="Unassembled WGS sequence"/>
</dbReference>
<reference evidence="32 50" key="9">
    <citation type="submission" date="2020-06" db="EMBL/GenBank/DDBJ databases">
        <title>Two Listeria outbreaks in Switzerland in 2018 and 2020.</title>
        <authorList>
            <person name="Stevens M.J.A."/>
            <person name="Bloemberg G."/>
            <person name="Nusch-Inderbinnen M."/>
            <person name="Stephan R."/>
        </authorList>
    </citation>
    <scope>NUCLEOTIDE SEQUENCE [LARGE SCALE GENOMIC DNA]</scope>
    <source>
        <strain evidence="32 50">N18-0707</strain>
    </source>
</reference>
<comment type="caution">
    <text evidence="25">The sequence shown here is derived from an EMBL/GenBank/DDBJ whole genome shotgun (WGS) entry which is preliminary data.</text>
</comment>
<dbReference type="Proteomes" id="UP000530452">
    <property type="component" value="Unassembled WGS sequence"/>
</dbReference>
<keyword evidence="8 10" id="KW-0472">Membrane</keyword>
<evidence type="ECO:0000313" key="38">
    <source>
        <dbReference type="Proteomes" id="UP000368512"/>
    </source>
</evidence>
<evidence type="ECO:0000313" key="55">
    <source>
        <dbReference type="Proteomes" id="UP000843775"/>
    </source>
</evidence>
<dbReference type="PANTHER" id="PTHR43553">
    <property type="entry name" value="HEAVY METAL TRANSPORTER"/>
    <property type="match status" value="1"/>
</dbReference>
<evidence type="ECO:0000313" key="27">
    <source>
        <dbReference type="EMBL" id="ECY9782302.1"/>
    </source>
</evidence>
<evidence type="ECO:0000313" key="31">
    <source>
        <dbReference type="EMBL" id="KAA9453803.1"/>
    </source>
</evidence>
<dbReference type="Proteomes" id="UP000843503">
    <property type="component" value="Unassembled WGS sequence"/>
</dbReference>
<evidence type="ECO:0000313" key="40">
    <source>
        <dbReference type="Proteomes" id="UP000393182"/>
    </source>
</evidence>
<dbReference type="GO" id="GO:0016887">
    <property type="term" value="F:ATP hydrolysis activity"/>
    <property type="evidence" value="ECO:0007669"/>
    <property type="project" value="InterPro"/>
</dbReference>
<gene>
    <name evidence="33" type="primary">cbio</name>
    <name evidence="18" type="ORF">A8L61_11655</name>
    <name evidence="21" type="ORF">AB917_11935</name>
    <name evidence="15" type="ORF">ART25_02830</name>
    <name evidence="12" type="ORF">ARY78_00210</name>
    <name evidence="19" type="ORF">BB997_03660</name>
    <name evidence="26" type="ORF">BCZ19_00430</name>
    <name evidence="20" type="ORF">CA369_12035</name>
    <name evidence="23" type="ORF">D4920_14310</name>
    <name evidence="22" type="ORF">D4B11_12450</name>
    <name evidence="24" type="ORF">D5N24_13670</name>
    <name evidence="31" type="ORF">DCK61_04880</name>
    <name evidence="13" type="ORF">DQ70_09160</name>
    <name evidence="33" type="ORF">DYZ80_00046</name>
    <name evidence="17" type="ORF">E1W56_12705</name>
    <name evidence="25" type="ORF">E5F58_00480</name>
    <name evidence="27" type="ORF">F6515_04785</name>
    <name evidence="29" type="ORF">GI949_04890</name>
    <name evidence="28" type="ORF">GYR60_12755</name>
    <name evidence="30" type="ORF">HQN34_000861</name>
    <name evidence="32" type="ORF">HZJ64_05770</name>
    <name evidence="14" type="ORF">QD52_00230</name>
    <name evidence="16" type="ORF">Y261_00200</name>
</gene>
<evidence type="ECO:0000313" key="43">
    <source>
        <dbReference type="Proteomes" id="UP000460224"/>
    </source>
</evidence>
<dbReference type="OMA" id="THYPDFA"/>
<evidence type="ECO:0000313" key="12">
    <source>
        <dbReference type="EMBL" id="EAC5548849.1"/>
    </source>
</evidence>
<evidence type="ECO:0000313" key="14">
    <source>
        <dbReference type="EMBL" id="EAD1183503.1"/>
    </source>
</evidence>
<dbReference type="Proteomes" id="UP000843775">
    <property type="component" value="Unassembled WGS sequence"/>
</dbReference>
<dbReference type="Proteomes" id="UP000533021">
    <property type="component" value="Unassembled WGS sequence"/>
</dbReference>
<evidence type="ECO:0000256" key="8">
    <source>
        <dbReference type="ARBA" id="ARBA00023136"/>
    </source>
</evidence>
<evidence type="ECO:0000313" key="48">
    <source>
        <dbReference type="Proteomes" id="UP000530452"/>
    </source>
</evidence>
<dbReference type="Proteomes" id="UP000365297">
    <property type="component" value="Unassembled WGS sequence"/>
</dbReference>
<dbReference type="PANTHER" id="PTHR43553:SF24">
    <property type="entry name" value="ENERGY-COUPLING FACTOR TRANSPORTER ATP-BINDING PROTEIN ECFA1"/>
    <property type="match status" value="1"/>
</dbReference>
<evidence type="ECO:0000256" key="2">
    <source>
        <dbReference type="ARBA" id="ARBA00005417"/>
    </source>
</evidence>
<keyword evidence="4 10" id="KW-1003">Cell membrane</keyword>
<evidence type="ECO:0000259" key="11">
    <source>
        <dbReference type="PROSITE" id="PS50893"/>
    </source>
</evidence>
<dbReference type="Proteomes" id="UP000427828">
    <property type="component" value="Unassembled WGS sequence"/>
</dbReference>
<dbReference type="EMBL" id="DAAJZA010000003">
    <property type="protein sequence ID" value="HAC1754303.1"/>
    <property type="molecule type" value="Genomic_DNA"/>
</dbReference>
<evidence type="ECO:0000313" key="42">
    <source>
        <dbReference type="Proteomes" id="UP000427828"/>
    </source>
</evidence>
<protein>
    <recommendedName>
        <fullName evidence="10">ABC transporter ATP-binding protein</fullName>
    </recommendedName>
</protein>
<feature type="domain" description="ABC transporter" evidence="11">
    <location>
        <begin position="2"/>
        <end position="237"/>
    </location>
</feature>
<evidence type="ECO:0000313" key="13">
    <source>
        <dbReference type="EMBL" id="EAC7480846.1"/>
    </source>
</evidence>
<dbReference type="InterPro" id="IPR005876">
    <property type="entry name" value="Co_trans_ATP-bd"/>
</dbReference>
<dbReference type="Pfam" id="PF00005">
    <property type="entry name" value="ABC_tran"/>
    <property type="match status" value="1"/>
</dbReference>
<dbReference type="EMBL" id="AAASLB010000008">
    <property type="protein sequence ID" value="EAE4942899.1"/>
    <property type="molecule type" value="Genomic_DNA"/>
</dbReference>
<evidence type="ECO:0000313" key="33">
    <source>
        <dbReference type="EMBL" id="RKA10519.1"/>
    </source>
</evidence>
<dbReference type="KEGG" id="lmv:Y193_09705"/>
<accession>A0A0B8QXV4</accession>
<dbReference type="EMBL" id="AAAREG010000001">
    <property type="protein sequence ID" value="EAE2352765.1"/>
    <property type="molecule type" value="Genomic_DNA"/>
</dbReference>
<dbReference type="EMBL" id="QXLS01000001">
    <property type="protein sequence ID" value="RKA10519.1"/>
    <property type="molecule type" value="Genomic_DNA"/>
</dbReference>
<dbReference type="Proteomes" id="UP000489121">
    <property type="component" value="Unassembled WGS sequence"/>
</dbReference>
<sequence>MLKTEHISFQYEDGKQALTDVSIDLEKGNIIGLIGANGSGKSTLFMQLLGINKPSDGTVYFEGKPLAYTKKALFALRKKVSIVFQDPDQQIFYSNVRDDVAFALRNLGVSETEVEARVTKVLDIVGAKDFQHKPVQYLSYGQKKRVAIAGALVLDTDWLLLDEPTAGLDPIGKKIMMEIIERLASQGKKILISSHDIDLIYEICDYVYMLKDGSVLTDGETSNVFLEKSNVEQAGLVQPWLIKLHQQAGYPLFKKEADFFAHTGKVTN</sequence>
<dbReference type="FunFam" id="3.40.50.300:FF:000224">
    <property type="entry name" value="Energy-coupling factor transporter ATP-binding protein EcfA"/>
    <property type="match status" value="1"/>
</dbReference>
<dbReference type="EMBL" id="AABDGJ010000009">
    <property type="protein sequence ID" value="EAG6991297.1"/>
    <property type="molecule type" value="Genomic_DNA"/>
</dbReference>
<evidence type="ECO:0000313" key="21">
    <source>
        <dbReference type="EMBL" id="EAG6991297.1"/>
    </source>
</evidence>
<dbReference type="InterPro" id="IPR003593">
    <property type="entry name" value="AAA+_ATPase"/>
</dbReference>
<dbReference type="KEGG" id="lmok:CQ02_06195"/>
<evidence type="ECO:0000256" key="5">
    <source>
        <dbReference type="ARBA" id="ARBA00022741"/>
    </source>
</evidence>
<reference evidence="31 43" key="3">
    <citation type="submission" date="2018-04" db="EMBL/GenBank/DDBJ databases">
        <title>Genome Analysis of a Prevalent Clone of Listeria monocytogenes Sequence Type 87 in China.</title>
        <authorList>
            <person name="Wang Y."/>
        </authorList>
    </citation>
    <scope>NUCLEOTIDE SEQUENCE [LARGE SCALE GENOMIC DNA]</scope>
    <source>
        <strain evidence="31 43">ICDC_LM1523</strain>
    </source>
</reference>
<organism evidence="25 46">
    <name type="scientific">Listeria monocytogenes</name>
    <dbReference type="NCBI Taxonomy" id="1639"/>
    <lineage>
        <taxon>Bacteria</taxon>
        <taxon>Bacillati</taxon>
        <taxon>Bacillota</taxon>
        <taxon>Bacilli</taxon>
        <taxon>Bacillales</taxon>
        <taxon>Listeriaceae</taxon>
        <taxon>Listeria</taxon>
    </lineage>
</organism>
<dbReference type="InterPro" id="IPR003439">
    <property type="entry name" value="ABC_transporter-like_ATP-bd"/>
</dbReference>
<dbReference type="InterPro" id="IPR015856">
    <property type="entry name" value="ABC_transpr_CbiO/EcfA_su"/>
</dbReference>
<evidence type="ECO:0000256" key="6">
    <source>
        <dbReference type="ARBA" id="ARBA00022840"/>
    </source>
</evidence>
<dbReference type="EMBL" id="AALAQH010000001">
    <property type="protein sequence ID" value="ECX6923122.1"/>
    <property type="molecule type" value="Genomic_DNA"/>
</dbReference>
<evidence type="ECO:0000313" key="24">
    <source>
        <dbReference type="EMBL" id="EAH3295454.1"/>
    </source>
</evidence>
<dbReference type="PROSITE" id="PS50893">
    <property type="entry name" value="ABC_TRANSPORTER_2"/>
    <property type="match status" value="1"/>
</dbReference>
<dbReference type="Proteomes" id="UP000403352">
    <property type="component" value="Unassembled WGS sequence"/>
</dbReference>
<evidence type="ECO:0000313" key="28">
    <source>
        <dbReference type="EMBL" id="HAB8399391.1"/>
    </source>
</evidence>
<keyword evidence="3 10" id="KW-0813">Transport</keyword>
<dbReference type="Proteomes" id="UP000840197">
    <property type="component" value="Unassembled WGS sequence"/>
</dbReference>
<evidence type="ECO:0000313" key="49">
    <source>
        <dbReference type="Proteomes" id="UP000533021"/>
    </source>
</evidence>
<evidence type="ECO:0000313" key="17">
    <source>
        <dbReference type="EMBL" id="EAE4942899.1"/>
    </source>
</evidence>
<evidence type="ECO:0000313" key="29">
    <source>
        <dbReference type="EMBL" id="HAC1754303.1"/>
    </source>
</evidence>
<dbReference type="NCBIfam" id="TIGR01166">
    <property type="entry name" value="cbiO"/>
    <property type="match status" value="1"/>
</dbReference>
<dbReference type="SMR" id="A0A0B8QXV4"/>
<dbReference type="CDD" id="cd03225">
    <property type="entry name" value="ABC_cobalt_CbiO_domain1"/>
    <property type="match status" value="1"/>
</dbReference>
<evidence type="ECO:0000313" key="52">
    <source>
        <dbReference type="Proteomes" id="UP000548278"/>
    </source>
</evidence>
<dbReference type="EMBL" id="AABBZO010000015">
    <property type="protein sequence ID" value="EAG4463020.1"/>
    <property type="molecule type" value="Genomic_DNA"/>
</dbReference>
<evidence type="ECO:0000313" key="16">
    <source>
        <dbReference type="EMBL" id="EAE2352765.1"/>
    </source>
</evidence>
<evidence type="ECO:0000313" key="22">
    <source>
        <dbReference type="EMBL" id="EAG9520584.1"/>
    </source>
</evidence>
<dbReference type="EMBL" id="AALGDA010000010">
    <property type="protein sequence ID" value="ECY9782302.1"/>
    <property type="molecule type" value="Genomic_DNA"/>
</dbReference>
<evidence type="ECO:0000256" key="9">
    <source>
        <dbReference type="ARBA" id="ARBA00025157"/>
    </source>
</evidence>
<reference evidence="17 40" key="5">
    <citation type="submission" date="2019-03" db="EMBL/GenBank/DDBJ databases">
        <authorList>
            <person name="Ashton P.M."/>
            <person name="Dallman T."/>
            <person name="Nair S."/>
            <person name="De Pinna E."/>
            <person name="Peters T."/>
            <person name="Grant K."/>
        </authorList>
    </citation>
    <scope>NUCLEOTIDE SEQUENCE [LARGE SCALE GENOMIC DNA]</scope>
    <source>
        <strain evidence="23 49">282333</strain>
        <strain evidence="24 48">282352</strain>
        <strain evidence="22 51">289003</strain>
        <strain evidence="17">RL15000286</strain>
    </source>
</reference>
<evidence type="ECO:0000256" key="1">
    <source>
        <dbReference type="ARBA" id="ARBA00004202"/>
    </source>
</evidence>
<evidence type="ECO:0000313" key="41">
    <source>
        <dbReference type="Proteomes" id="UP000403352"/>
    </source>
</evidence>
<dbReference type="Proteomes" id="UP000460224">
    <property type="component" value="Unassembled WGS sequence"/>
</dbReference>